<comment type="cofactor">
    <cofactor evidence="1">
        <name>pyridoxal 5'-phosphate</name>
        <dbReference type="ChEBI" id="CHEBI:597326"/>
    </cofactor>
</comment>
<dbReference type="GeneID" id="89924659"/>
<evidence type="ECO:0000256" key="9">
    <source>
        <dbReference type="ARBA" id="ARBA00023239"/>
    </source>
</evidence>
<comment type="subcellular location">
    <subcellularLocation>
        <location evidence="2">Cytoplasm</location>
    </subcellularLocation>
</comment>
<reference evidence="12 13" key="1">
    <citation type="submission" date="2023-08" db="EMBL/GenBank/DDBJ databases">
        <title>Black Yeasts Isolated from many extreme environments.</title>
        <authorList>
            <person name="Coleine C."/>
            <person name="Stajich J.E."/>
            <person name="Selbmann L."/>
        </authorList>
    </citation>
    <scope>NUCLEOTIDE SEQUENCE [LARGE SCALE GENOMIC DNA]</scope>
    <source>
        <strain evidence="12 13">CCFEE 5935</strain>
    </source>
</reference>
<evidence type="ECO:0000256" key="4">
    <source>
        <dbReference type="ARBA" id="ARBA00010869"/>
    </source>
</evidence>
<accession>A0AAV9PLM7</accession>
<dbReference type="GO" id="GO:0004794">
    <property type="term" value="F:threonine deaminase activity"/>
    <property type="evidence" value="ECO:0007669"/>
    <property type="project" value="TreeGrafter"/>
</dbReference>
<name>A0AAV9PLM7_9PEZI</name>
<evidence type="ECO:0000256" key="5">
    <source>
        <dbReference type="ARBA" id="ARBA00012093"/>
    </source>
</evidence>
<evidence type="ECO:0000256" key="8">
    <source>
        <dbReference type="ARBA" id="ARBA00022898"/>
    </source>
</evidence>
<dbReference type="SUPFAM" id="SSF53686">
    <property type="entry name" value="Tryptophan synthase beta subunit-like PLP-dependent enzymes"/>
    <property type="match status" value="1"/>
</dbReference>
<comment type="catalytic activity">
    <reaction evidence="10">
        <text>L-serine = pyruvate + NH4(+)</text>
        <dbReference type="Rhea" id="RHEA:19169"/>
        <dbReference type="ChEBI" id="CHEBI:15361"/>
        <dbReference type="ChEBI" id="CHEBI:28938"/>
        <dbReference type="ChEBI" id="CHEBI:33384"/>
        <dbReference type="EC" id="4.3.1.17"/>
    </reaction>
</comment>
<dbReference type="RefSeq" id="XP_064661908.1">
    <property type="nucleotide sequence ID" value="XM_064800569.1"/>
</dbReference>
<dbReference type="Proteomes" id="UP001337655">
    <property type="component" value="Unassembled WGS sequence"/>
</dbReference>
<evidence type="ECO:0000256" key="1">
    <source>
        <dbReference type="ARBA" id="ARBA00001933"/>
    </source>
</evidence>
<dbReference type="PANTHER" id="PTHR48078">
    <property type="entry name" value="THREONINE DEHYDRATASE, MITOCHONDRIAL-RELATED"/>
    <property type="match status" value="1"/>
</dbReference>
<dbReference type="AlphaFoldDB" id="A0AAV9PLM7"/>
<proteinExistence type="inferred from homology"/>
<evidence type="ECO:0000256" key="2">
    <source>
        <dbReference type="ARBA" id="ARBA00004496"/>
    </source>
</evidence>
<dbReference type="GO" id="GO:0009097">
    <property type="term" value="P:isoleucine biosynthetic process"/>
    <property type="evidence" value="ECO:0007669"/>
    <property type="project" value="TreeGrafter"/>
</dbReference>
<evidence type="ECO:0000313" key="13">
    <source>
        <dbReference type="Proteomes" id="UP001337655"/>
    </source>
</evidence>
<dbReference type="FunFam" id="3.40.50.1100:FF:000040">
    <property type="entry name" value="L-serine dehydratase, putative"/>
    <property type="match status" value="1"/>
</dbReference>
<evidence type="ECO:0000256" key="10">
    <source>
        <dbReference type="ARBA" id="ARBA00049406"/>
    </source>
</evidence>
<gene>
    <name evidence="12" type="primary">CHA1_2</name>
    <name evidence="12" type="ORF">LTR77_003312</name>
</gene>
<comment type="similarity">
    <text evidence="4">Belongs to the serine/threonine dehydratase family.</text>
</comment>
<evidence type="ECO:0000256" key="3">
    <source>
        <dbReference type="ARBA" id="ARBA00004742"/>
    </source>
</evidence>
<keyword evidence="6" id="KW-0312">Gluconeogenesis</keyword>
<keyword evidence="7" id="KW-0963">Cytoplasm</keyword>
<feature type="domain" description="Tryptophan synthase beta chain-like PALP" evidence="11">
    <location>
        <begin position="34"/>
        <end position="348"/>
    </location>
</feature>
<dbReference type="GO" id="GO:0003941">
    <property type="term" value="F:L-serine ammonia-lyase activity"/>
    <property type="evidence" value="ECO:0007669"/>
    <property type="project" value="UniProtKB-EC"/>
</dbReference>
<dbReference type="PROSITE" id="PS00165">
    <property type="entry name" value="DEHYDRATASE_SER_THR"/>
    <property type="match status" value="1"/>
</dbReference>
<dbReference type="Pfam" id="PF00291">
    <property type="entry name" value="PALP"/>
    <property type="match status" value="1"/>
</dbReference>
<dbReference type="InterPro" id="IPR001926">
    <property type="entry name" value="TrpB-like_PALP"/>
</dbReference>
<dbReference type="PANTHER" id="PTHR48078:SF2">
    <property type="entry name" value="CATABOLIC L-SERINE_THREONINE DEHYDRATASE"/>
    <property type="match status" value="1"/>
</dbReference>
<evidence type="ECO:0000259" key="11">
    <source>
        <dbReference type="Pfam" id="PF00291"/>
    </source>
</evidence>
<comment type="caution">
    <text evidence="12">The sequence shown here is derived from an EMBL/GenBank/DDBJ whole genome shotgun (WGS) entry which is preliminary data.</text>
</comment>
<dbReference type="InterPro" id="IPR050147">
    <property type="entry name" value="Ser/Thr_Dehydratase"/>
</dbReference>
<sequence length="370" mass="39251">MATTAEKIPWIETPLIKSQRLSEIAEWFIPQPITPTSPSQVQAHKVSSNIFLKLENLQPSGSFKSRGIGNFMLAALHRHQDPVHFYCSSGGNAGLACVHAAVTLKCPATIVVPLSTSAFMVEKLRAAGAEDVVQTGESWAEADRHLREVLMAEAGEGAVYVPPFDAEEIWEGNATMVGEILEQLEGVGRHYPLTRDEAGNGVNGAENNPGSLPDAIICSVGGGGLMNGICQGIDSAGLSSRTKVIAMETFGADSLNQAIKKKELVTLPGITSIATSLGARTYGLRDMVVSSVASDTAAVEACRRIAEEQRLLVEVACGVCLTPIYDGSLATLLPNLQPAFNVVVVVCGGSNISLEILAEYVKKFPYEGRS</sequence>
<organism evidence="12 13">
    <name type="scientific">Saxophila tyrrhenica</name>
    <dbReference type="NCBI Taxonomy" id="1690608"/>
    <lineage>
        <taxon>Eukaryota</taxon>
        <taxon>Fungi</taxon>
        <taxon>Dikarya</taxon>
        <taxon>Ascomycota</taxon>
        <taxon>Pezizomycotina</taxon>
        <taxon>Dothideomycetes</taxon>
        <taxon>Dothideomycetidae</taxon>
        <taxon>Mycosphaerellales</taxon>
        <taxon>Extremaceae</taxon>
        <taxon>Saxophila</taxon>
    </lineage>
</organism>
<dbReference type="Gene3D" id="3.40.50.1100">
    <property type="match status" value="2"/>
</dbReference>
<keyword evidence="9 12" id="KW-0456">Lyase</keyword>
<keyword evidence="8" id="KW-0663">Pyridoxal phosphate</keyword>
<dbReference type="EMBL" id="JAVRRT010000004">
    <property type="protein sequence ID" value="KAK5173190.1"/>
    <property type="molecule type" value="Genomic_DNA"/>
</dbReference>
<evidence type="ECO:0000313" key="12">
    <source>
        <dbReference type="EMBL" id="KAK5173190.1"/>
    </source>
</evidence>
<keyword evidence="13" id="KW-1185">Reference proteome</keyword>
<dbReference type="GO" id="GO:0030170">
    <property type="term" value="F:pyridoxal phosphate binding"/>
    <property type="evidence" value="ECO:0007669"/>
    <property type="project" value="InterPro"/>
</dbReference>
<dbReference type="InterPro" id="IPR000634">
    <property type="entry name" value="Ser/Thr_deHydtase_PyrdxlP-BS"/>
</dbReference>
<protein>
    <recommendedName>
        <fullName evidence="5">L-serine ammonia-lyase</fullName>
        <ecNumber evidence="5">4.3.1.17</ecNumber>
    </recommendedName>
</protein>
<dbReference type="InterPro" id="IPR036052">
    <property type="entry name" value="TrpB-like_PALP_sf"/>
</dbReference>
<comment type="pathway">
    <text evidence="3">Carbohydrate biosynthesis; gluconeogenesis.</text>
</comment>
<dbReference type="GO" id="GO:0005737">
    <property type="term" value="C:cytoplasm"/>
    <property type="evidence" value="ECO:0007669"/>
    <property type="project" value="UniProtKB-SubCell"/>
</dbReference>
<dbReference type="GO" id="GO:0006094">
    <property type="term" value="P:gluconeogenesis"/>
    <property type="evidence" value="ECO:0007669"/>
    <property type="project" value="UniProtKB-KW"/>
</dbReference>
<dbReference type="GO" id="GO:0006565">
    <property type="term" value="P:L-serine catabolic process"/>
    <property type="evidence" value="ECO:0007669"/>
    <property type="project" value="TreeGrafter"/>
</dbReference>
<evidence type="ECO:0000256" key="6">
    <source>
        <dbReference type="ARBA" id="ARBA00022432"/>
    </source>
</evidence>
<dbReference type="EC" id="4.3.1.17" evidence="5"/>
<dbReference type="GO" id="GO:0006567">
    <property type="term" value="P:L-threonine catabolic process"/>
    <property type="evidence" value="ECO:0007669"/>
    <property type="project" value="TreeGrafter"/>
</dbReference>
<evidence type="ECO:0000256" key="7">
    <source>
        <dbReference type="ARBA" id="ARBA00022490"/>
    </source>
</evidence>